<evidence type="ECO:0000313" key="2">
    <source>
        <dbReference type="Proteomes" id="UP000276133"/>
    </source>
</evidence>
<gene>
    <name evidence="1" type="ORF">BpHYR1_003070</name>
</gene>
<dbReference type="AlphaFoldDB" id="A0A3M7SED1"/>
<organism evidence="1 2">
    <name type="scientific">Brachionus plicatilis</name>
    <name type="common">Marine rotifer</name>
    <name type="synonym">Brachionus muelleri</name>
    <dbReference type="NCBI Taxonomy" id="10195"/>
    <lineage>
        <taxon>Eukaryota</taxon>
        <taxon>Metazoa</taxon>
        <taxon>Spiralia</taxon>
        <taxon>Gnathifera</taxon>
        <taxon>Rotifera</taxon>
        <taxon>Eurotatoria</taxon>
        <taxon>Monogononta</taxon>
        <taxon>Pseudotrocha</taxon>
        <taxon>Ploima</taxon>
        <taxon>Brachionidae</taxon>
        <taxon>Brachionus</taxon>
    </lineage>
</organism>
<reference evidence="1 2" key="1">
    <citation type="journal article" date="2018" name="Sci. Rep.">
        <title>Genomic signatures of local adaptation to the degree of environmental predictability in rotifers.</title>
        <authorList>
            <person name="Franch-Gras L."/>
            <person name="Hahn C."/>
            <person name="Garcia-Roger E.M."/>
            <person name="Carmona M.J."/>
            <person name="Serra M."/>
            <person name="Gomez A."/>
        </authorList>
    </citation>
    <scope>NUCLEOTIDE SEQUENCE [LARGE SCALE GENOMIC DNA]</scope>
    <source>
        <strain evidence="1">HYR1</strain>
    </source>
</reference>
<evidence type="ECO:0000313" key="1">
    <source>
        <dbReference type="EMBL" id="RNA34174.1"/>
    </source>
</evidence>
<proteinExistence type="predicted"/>
<accession>A0A3M7SED1</accession>
<dbReference type="Proteomes" id="UP000276133">
    <property type="component" value="Unassembled WGS sequence"/>
</dbReference>
<sequence length="137" mass="16497">MSLCVLKKNRRPKCLNFFNSDISIFKKLDTADKVNWTKRRRWSSNKATFHKIRWKIMDINVNIRKNKETKTFFLHKNENFLEYKEGFESRYMEYPTLLSISSVPLFNVDEKIIELAHTQIYIKGFVKFNIEPLKTLV</sequence>
<keyword evidence="2" id="KW-1185">Reference proteome</keyword>
<comment type="caution">
    <text evidence="1">The sequence shown here is derived from an EMBL/GenBank/DDBJ whole genome shotgun (WGS) entry which is preliminary data.</text>
</comment>
<name>A0A3M7SED1_BRAPC</name>
<protein>
    <submittedName>
        <fullName evidence="1">Uncharacterized protein</fullName>
    </submittedName>
</protein>
<dbReference type="EMBL" id="REGN01001518">
    <property type="protein sequence ID" value="RNA34174.1"/>
    <property type="molecule type" value="Genomic_DNA"/>
</dbReference>